<keyword evidence="1" id="KW-0472">Membrane</keyword>
<evidence type="ECO:0000259" key="2">
    <source>
        <dbReference type="Pfam" id="PF09323"/>
    </source>
</evidence>
<dbReference type="PANTHER" id="PTHR40047">
    <property type="entry name" value="UPF0703 PROTEIN YCGQ"/>
    <property type="match status" value="1"/>
</dbReference>
<feature type="transmembrane region" description="Helical" evidence="1">
    <location>
        <begin position="78"/>
        <end position="99"/>
    </location>
</feature>
<dbReference type="RefSeq" id="WP_106209051.1">
    <property type="nucleotide sequence ID" value="NZ_PVTL01000001.1"/>
</dbReference>
<reference evidence="4 5" key="1">
    <citation type="submission" date="2018-03" db="EMBL/GenBank/DDBJ databases">
        <title>Genomic Encyclopedia of Type Strains, Phase III (KMG-III): the genomes of soil and plant-associated and newly described type strains.</title>
        <authorList>
            <person name="Whitman W."/>
        </authorList>
    </citation>
    <scope>NUCLEOTIDE SEQUENCE [LARGE SCALE GENOMIC DNA]</scope>
    <source>
        <strain evidence="4 5">CGMCC 1.12484</strain>
    </source>
</reference>
<accession>A0A2T0VIV1</accession>
<evidence type="ECO:0000313" key="4">
    <source>
        <dbReference type="EMBL" id="PRY70137.1"/>
    </source>
</evidence>
<dbReference type="InterPro" id="IPR048447">
    <property type="entry name" value="DUF1980_C"/>
</dbReference>
<keyword evidence="5" id="KW-1185">Reference proteome</keyword>
<organism evidence="4 5">
    <name type="scientific">Glaciihabitans tibetensis</name>
    <dbReference type="NCBI Taxonomy" id="1266600"/>
    <lineage>
        <taxon>Bacteria</taxon>
        <taxon>Bacillati</taxon>
        <taxon>Actinomycetota</taxon>
        <taxon>Actinomycetes</taxon>
        <taxon>Micrococcales</taxon>
        <taxon>Microbacteriaceae</taxon>
        <taxon>Glaciihabitans</taxon>
    </lineage>
</organism>
<keyword evidence="1" id="KW-1133">Transmembrane helix</keyword>
<dbReference type="Pfam" id="PF09323">
    <property type="entry name" value="DUF1980"/>
    <property type="match status" value="1"/>
</dbReference>
<feature type="transmembrane region" description="Helical" evidence="1">
    <location>
        <begin position="12"/>
        <end position="31"/>
    </location>
</feature>
<comment type="caution">
    <text evidence="4">The sequence shown here is derived from an EMBL/GenBank/DDBJ whole genome shotgun (WGS) entry which is preliminary data.</text>
</comment>
<proteinExistence type="predicted"/>
<dbReference type="Pfam" id="PF21537">
    <property type="entry name" value="DUF1980_C"/>
    <property type="match status" value="1"/>
</dbReference>
<protein>
    <submittedName>
        <fullName evidence="4">Putative repeat protein (TIGR03943 family)</fullName>
    </submittedName>
</protein>
<feature type="domain" description="DUF1980" evidence="3">
    <location>
        <begin position="154"/>
        <end position="253"/>
    </location>
</feature>
<dbReference type="EMBL" id="PVTL01000001">
    <property type="protein sequence ID" value="PRY70137.1"/>
    <property type="molecule type" value="Genomic_DNA"/>
</dbReference>
<dbReference type="InterPro" id="IPR052955">
    <property type="entry name" value="UPF0703_membrane_permease"/>
</dbReference>
<dbReference type="InterPro" id="IPR015402">
    <property type="entry name" value="DUF1980"/>
</dbReference>
<dbReference type="Proteomes" id="UP000237983">
    <property type="component" value="Unassembled WGS sequence"/>
</dbReference>
<dbReference type="AlphaFoldDB" id="A0A2T0VIV1"/>
<dbReference type="InterPro" id="IPR048493">
    <property type="entry name" value="DUF1980_N"/>
</dbReference>
<name>A0A2T0VIV1_9MICO</name>
<dbReference type="OrthoDB" id="359029at2"/>
<evidence type="ECO:0000259" key="3">
    <source>
        <dbReference type="Pfam" id="PF21537"/>
    </source>
</evidence>
<feature type="domain" description="DUF1980" evidence="2">
    <location>
        <begin position="16"/>
        <end position="114"/>
    </location>
</feature>
<sequence length="253" mass="27066">MSRSSLWARVQQWRGVVLVVAAVVATIWLALNNQLILYIHPRYVVFTVVMAAVALVLVVASFLLRLGHNHDEPPTRAAARLSTIASLLAVAVAVAMIVVPPATLTSATVAQRDINSSGVGAEVQSVDAAADSSDAVFAAFTVLDWASLLRQTSDTSFYASKPVDVTGFITEDANDPDNVFYVSRFMITCCAVDAQPVGVPVYLPGWRDQFAVDDWVQVTGEFVPNASQSSTEQVALLPAAVTPVGEPSEPYLF</sequence>
<feature type="transmembrane region" description="Helical" evidence="1">
    <location>
        <begin position="43"/>
        <end position="66"/>
    </location>
</feature>
<evidence type="ECO:0000313" key="5">
    <source>
        <dbReference type="Proteomes" id="UP000237983"/>
    </source>
</evidence>
<gene>
    <name evidence="4" type="ORF">B0I08_101264</name>
</gene>
<dbReference type="NCBIfam" id="TIGR03943">
    <property type="entry name" value="TIGR03943 family putative permease subunit"/>
    <property type="match status" value="1"/>
</dbReference>
<dbReference type="PANTHER" id="PTHR40047:SF1">
    <property type="entry name" value="UPF0703 PROTEIN YCGQ"/>
    <property type="match status" value="1"/>
</dbReference>
<evidence type="ECO:0000256" key="1">
    <source>
        <dbReference type="SAM" id="Phobius"/>
    </source>
</evidence>
<keyword evidence="1" id="KW-0812">Transmembrane</keyword>